<organism evidence="2 3">
    <name type="scientific">Coffea canephora</name>
    <name type="common">Robusta coffee</name>
    <dbReference type="NCBI Taxonomy" id="49390"/>
    <lineage>
        <taxon>Eukaryota</taxon>
        <taxon>Viridiplantae</taxon>
        <taxon>Streptophyta</taxon>
        <taxon>Embryophyta</taxon>
        <taxon>Tracheophyta</taxon>
        <taxon>Spermatophyta</taxon>
        <taxon>Magnoliopsida</taxon>
        <taxon>eudicotyledons</taxon>
        <taxon>Gunneridae</taxon>
        <taxon>Pentapetalae</taxon>
        <taxon>asterids</taxon>
        <taxon>lamiids</taxon>
        <taxon>Gentianales</taxon>
        <taxon>Rubiaceae</taxon>
        <taxon>Ixoroideae</taxon>
        <taxon>Gardenieae complex</taxon>
        <taxon>Bertiereae - Coffeeae clade</taxon>
        <taxon>Coffeeae</taxon>
        <taxon>Coffea</taxon>
    </lineage>
</organism>
<protein>
    <recommendedName>
        <fullName evidence="4">Hexosyltransferase</fullName>
    </recommendedName>
</protein>
<keyword evidence="1" id="KW-0472">Membrane</keyword>
<dbReference type="PhylomeDB" id="A0A068V0P8"/>
<sequence length="180" mass="20153">MIQLIGSFCSLASFNFRQIKAEKFITFGQVIISPLQISSRPRTPLPITVISALYFLIGVARISFFLLAVLHPRPAPIFRYGRIQDTFRAFYSLSSAWRLGGGDSGIGNATGTRGRRKLLGFVGIQTRFSSADRREALRSTWLPSEPEGLFRCFQSVLLSFFLFVCIDIELVQLSCFSNAI</sequence>
<dbReference type="Proteomes" id="UP000295252">
    <property type="component" value="Chromosome VIII"/>
</dbReference>
<evidence type="ECO:0000313" key="2">
    <source>
        <dbReference type="EMBL" id="CDP14127.1"/>
    </source>
</evidence>
<dbReference type="STRING" id="49390.A0A068V0P8"/>
<feature type="transmembrane region" description="Helical" evidence="1">
    <location>
        <begin position="45"/>
        <end position="70"/>
    </location>
</feature>
<dbReference type="AlphaFoldDB" id="A0A068V0P8"/>
<dbReference type="OrthoDB" id="414175at2759"/>
<evidence type="ECO:0000313" key="3">
    <source>
        <dbReference type="Proteomes" id="UP000295252"/>
    </source>
</evidence>
<keyword evidence="1" id="KW-1133">Transmembrane helix</keyword>
<gene>
    <name evidence="2" type="ORF">GSCOC_T00040360001</name>
</gene>
<dbReference type="InParanoid" id="A0A068V0P8"/>
<evidence type="ECO:0000256" key="1">
    <source>
        <dbReference type="SAM" id="Phobius"/>
    </source>
</evidence>
<keyword evidence="1" id="KW-0812">Transmembrane</keyword>
<name>A0A068V0P8_COFCA</name>
<keyword evidence="3" id="KW-1185">Reference proteome</keyword>
<dbReference type="Gramene" id="CDP14127">
    <property type="protein sequence ID" value="CDP14127"/>
    <property type="gene ID" value="GSCOC_T00040360001"/>
</dbReference>
<dbReference type="EMBL" id="HG739164">
    <property type="protein sequence ID" value="CDP14127.1"/>
    <property type="molecule type" value="Genomic_DNA"/>
</dbReference>
<evidence type="ECO:0008006" key="4">
    <source>
        <dbReference type="Google" id="ProtNLM"/>
    </source>
</evidence>
<proteinExistence type="predicted"/>
<reference evidence="3" key="1">
    <citation type="journal article" date="2014" name="Science">
        <title>The coffee genome provides insight into the convergent evolution of caffeine biosynthesis.</title>
        <authorList>
            <person name="Denoeud F."/>
            <person name="Carretero-Paulet L."/>
            <person name="Dereeper A."/>
            <person name="Droc G."/>
            <person name="Guyot R."/>
            <person name="Pietrella M."/>
            <person name="Zheng C."/>
            <person name="Alberti A."/>
            <person name="Anthony F."/>
            <person name="Aprea G."/>
            <person name="Aury J.M."/>
            <person name="Bento P."/>
            <person name="Bernard M."/>
            <person name="Bocs S."/>
            <person name="Campa C."/>
            <person name="Cenci A."/>
            <person name="Combes M.C."/>
            <person name="Crouzillat D."/>
            <person name="Da Silva C."/>
            <person name="Daddiego L."/>
            <person name="De Bellis F."/>
            <person name="Dussert S."/>
            <person name="Garsmeur O."/>
            <person name="Gayraud T."/>
            <person name="Guignon V."/>
            <person name="Jahn K."/>
            <person name="Jamilloux V."/>
            <person name="Joet T."/>
            <person name="Labadie K."/>
            <person name="Lan T."/>
            <person name="Leclercq J."/>
            <person name="Lepelley M."/>
            <person name="Leroy T."/>
            <person name="Li L.T."/>
            <person name="Librado P."/>
            <person name="Lopez L."/>
            <person name="Munoz A."/>
            <person name="Noel B."/>
            <person name="Pallavicini A."/>
            <person name="Perrotta G."/>
            <person name="Poncet V."/>
            <person name="Pot D."/>
            <person name="Priyono X."/>
            <person name="Rigoreau M."/>
            <person name="Rouard M."/>
            <person name="Rozas J."/>
            <person name="Tranchant-Dubreuil C."/>
            <person name="VanBuren R."/>
            <person name="Zhang Q."/>
            <person name="Andrade A.C."/>
            <person name="Argout X."/>
            <person name="Bertrand B."/>
            <person name="de Kochko A."/>
            <person name="Graziosi G."/>
            <person name="Henry R.J."/>
            <person name="Jayarama X."/>
            <person name="Ming R."/>
            <person name="Nagai C."/>
            <person name="Rounsley S."/>
            <person name="Sankoff D."/>
            <person name="Giuliano G."/>
            <person name="Albert V.A."/>
            <person name="Wincker P."/>
            <person name="Lashermes P."/>
        </authorList>
    </citation>
    <scope>NUCLEOTIDE SEQUENCE [LARGE SCALE GENOMIC DNA]</scope>
    <source>
        <strain evidence="3">cv. DH200-94</strain>
    </source>
</reference>
<accession>A0A068V0P8</accession>